<dbReference type="PANTHER" id="PTHR33209">
    <property type="entry name" value="PROTEASE 4"/>
    <property type="match status" value="1"/>
</dbReference>
<dbReference type="InterPro" id="IPR047217">
    <property type="entry name" value="S49_SppA_67K_type_N"/>
</dbReference>
<dbReference type="RefSeq" id="WP_418157711.1">
    <property type="nucleotide sequence ID" value="NZ_JBBLZC010000001.1"/>
</dbReference>
<dbReference type="Pfam" id="PF01343">
    <property type="entry name" value="Peptidase_S49"/>
    <property type="match status" value="2"/>
</dbReference>
<evidence type="ECO:0000259" key="8">
    <source>
        <dbReference type="Pfam" id="PF01343"/>
    </source>
</evidence>
<keyword evidence="6 7" id="KW-0472">Membrane</keyword>
<evidence type="ECO:0000313" key="10">
    <source>
        <dbReference type="Proteomes" id="UP001375743"/>
    </source>
</evidence>
<gene>
    <name evidence="9" type="primary">sppA</name>
    <name evidence="9" type="ORF">U1T56_01795</name>
</gene>
<keyword evidence="4 9" id="KW-0378">Hydrolase</keyword>
<dbReference type="EMBL" id="JBBLZC010000001">
    <property type="protein sequence ID" value="MEK0081869.1"/>
    <property type="molecule type" value="Genomic_DNA"/>
</dbReference>
<organism evidence="9 10">
    <name type="scientific">Benzoatithermus flavus</name>
    <dbReference type="NCBI Taxonomy" id="3108223"/>
    <lineage>
        <taxon>Bacteria</taxon>
        <taxon>Pseudomonadati</taxon>
        <taxon>Pseudomonadota</taxon>
        <taxon>Alphaproteobacteria</taxon>
        <taxon>Geminicoccales</taxon>
        <taxon>Geminicoccaceae</taxon>
        <taxon>Benzoatithermus</taxon>
    </lineage>
</organism>
<feature type="transmembrane region" description="Helical" evidence="7">
    <location>
        <begin position="7"/>
        <end position="31"/>
    </location>
</feature>
<evidence type="ECO:0000256" key="2">
    <source>
        <dbReference type="ARBA" id="ARBA00008683"/>
    </source>
</evidence>
<evidence type="ECO:0000256" key="3">
    <source>
        <dbReference type="ARBA" id="ARBA00022670"/>
    </source>
</evidence>
<dbReference type="CDD" id="cd07018">
    <property type="entry name" value="S49_SppA_67K_type"/>
    <property type="match status" value="1"/>
</dbReference>
<reference evidence="9 10" key="1">
    <citation type="submission" date="2024-01" db="EMBL/GenBank/DDBJ databases">
        <title>Multi-omics insights into the function and evolution of sodium benzoate biodegradation pathways in Benzoatithermus flavus gen. nov., sp. nov. from hot spring.</title>
        <authorList>
            <person name="Hu C.-J."/>
            <person name="Li W.-J."/>
        </authorList>
    </citation>
    <scope>NUCLEOTIDE SEQUENCE [LARGE SCALE GENOMIC DNA]</scope>
    <source>
        <strain evidence="9 10">SYSU G07066</strain>
    </source>
</reference>
<dbReference type="NCBIfam" id="TIGR00705">
    <property type="entry name" value="SppA_67K"/>
    <property type="match status" value="1"/>
</dbReference>
<dbReference type="InterPro" id="IPR002142">
    <property type="entry name" value="Peptidase_S49"/>
</dbReference>
<comment type="similarity">
    <text evidence="2">Belongs to the peptidase S49 family.</text>
</comment>
<keyword evidence="7" id="KW-1133">Transmembrane helix</keyword>
<dbReference type="Proteomes" id="UP001375743">
    <property type="component" value="Unassembled WGS sequence"/>
</dbReference>
<dbReference type="EC" id="3.4.21.-" evidence="9"/>
<keyword evidence="10" id="KW-1185">Reference proteome</keyword>
<evidence type="ECO:0000256" key="5">
    <source>
        <dbReference type="ARBA" id="ARBA00022825"/>
    </source>
</evidence>
<dbReference type="InterPro" id="IPR004634">
    <property type="entry name" value="Pept_S49_pIV"/>
</dbReference>
<dbReference type="InterPro" id="IPR047272">
    <property type="entry name" value="S49_SppA_C"/>
</dbReference>
<dbReference type="NCBIfam" id="TIGR00706">
    <property type="entry name" value="SppA_dom"/>
    <property type="match status" value="1"/>
</dbReference>
<accession>A0ABU8XN99</accession>
<dbReference type="InterPro" id="IPR029045">
    <property type="entry name" value="ClpP/crotonase-like_dom_sf"/>
</dbReference>
<keyword evidence="7" id="KW-0812">Transmembrane</keyword>
<dbReference type="PANTHER" id="PTHR33209:SF1">
    <property type="entry name" value="PEPTIDASE S49 DOMAIN-CONTAINING PROTEIN"/>
    <property type="match status" value="1"/>
</dbReference>
<sequence length="568" mass="59878">MRRFLVGVLAAIGVVTLVIVGLVGALVWRFLPERHAFPAQFVLTADWSQALAETAGPPDLLDFRLTPAPTVSDIVLALDAATRDPRVKGLVVRLAEARHGFAAAQELRDAVRRFRASGRFAIAHADSFGELGPGNEAYYLATAFDEIDLQPVGLVGLTGLMAEVPLARELLASLGVELEVVKREEYKTALESFTRSELSPANREMLEGLLDGLQRQLVAGIAEGRKLDPVEVQRLIDHGPFTADEALANRLIDRIAHADEAMRAARERAGPGAGRVDLADYAAQRPTVEAGAAKIALIRAAGLIRRGEDGVGFEIAAGDLAEALADAAGDDRIRAVILRIDSGGGSAVASETVARGVRRVREAGKPVIVSMGNTAASGGYWIAMDATRIVAQPGTITGSIGVIAGKPILSGVWDKIGVNWAEIARGAHAGMWSVNQPFSPEARARVEAVLDSIYGTFKAGVARGRSMTPEQVEAVAKGRVWIGVQAKDLGLVDELGGLDAALAAARRELHLPDGAALDIEILPRPRNPLLAALRWLRPQAGALAQAAALVRQLGAATGTATLPPLGVH</sequence>
<comment type="subcellular location">
    <subcellularLocation>
        <location evidence="1">Membrane</location>
    </subcellularLocation>
</comment>
<comment type="caution">
    <text evidence="9">The sequence shown here is derived from an EMBL/GenBank/DDBJ whole genome shotgun (WGS) entry which is preliminary data.</text>
</comment>
<dbReference type="SUPFAM" id="SSF52096">
    <property type="entry name" value="ClpP/crotonase"/>
    <property type="match status" value="2"/>
</dbReference>
<keyword evidence="5" id="KW-0720">Serine protease</keyword>
<evidence type="ECO:0000256" key="4">
    <source>
        <dbReference type="ARBA" id="ARBA00022801"/>
    </source>
</evidence>
<evidence type="ECO:0000256" key="6">
    <source>
        <dbReference type="ARBA" id="ARBA00023136"/>
    </source>
</evidence>
<keyword evidence="3" id="KW-0645">Protease</keyword>
<dbReference type="InterPro" id="IPR004635">
    <property type="entry name" value="Pept_S49_SppA"/>
</dbReference>
<evidence type="ECO:0000256" key="1">
    <source>
        <dbReference type="ARBA" id="ARBA00004370"/>
    </source>
</evidence>
<feature type="domain" description="Peptidase S49" evidence="8">
    <location>
        <begin position="361"/>
        <end position="508"/>
    </location>
</feature>
<dbReference type="Gene3D" id="6.20.330.10">
    <property type="match status" value="1"/>
</dbReference>
<dbReference type="PIRSF" id="PIRSF001217">
    <property type="entry name" value="Protease_4_SppA"/>
    <property type="match status" value="1"/>
</dbReference>
<evidence type="ECO:0000313" key="9">
    <source>
        <dbReference type="EMBL" id="MEK0081869.1"/>
    </source>
</evidence>
<evidence type="ECO:0000256" key="7">
    <source>
        <dbReference type="SAM" id="Phobius"/>
    </source>
</evidence>
<protein>
    <submittedName>
        <fullName evidence="9">Signal peptide peptidase SppA</fullName>
        <ecNumber evidence="9">3.4.21.-</ecNumber>
    </submittedName>
</protein>
<dbReference type="GO" id="GO:0016787">
    <property type="term" value="F:hydrolase activity"/>
    <property type="evidence" value="ECO:0007669"/>
    <property type="project" value="UniProtKB-KW"/>
</dbReference>
<name>A0ABU8XN99_9PROT</name>
<feature type="domain" description="Peptidase S49" evidence="8">
    <location>
        <begin position="137"/>
        <end position="269"/>
    </location>
</feature>
<proteinExistence type="inferred from homology"/>
<dbReference type="CDD" id="cd07023">
    <property type="entry name" value="S49_Sppa_N_C"/>
    <property type="match status" value="1"/>
</dbReference>
<dbReference type="Gene3D" id="3.90.226.10">
    <property type="entry name" value="2-enoyl-CoA Hydratase, Chain A, domain 1"/>
    <property type="match status" value="3"/>
</dbReference>